<organism evidence="1 2">
    <name type="scientific">Populus tomentosa</name>
    <name type="common">Chinese white poplar</name>
    <dbReference type="NCBI Taxonomy" id="118781"/>
    <lineage>
        <taxon>Eukaryota</taxon>
        <taxon>Viridiplantae</taxon>
        <taxon>Streptophyta</taxon>
        <taxon>Embryophyta</taxon>
        <taxon>Tracheophyta</taxon>
        <taxon>Spermatophyta</taxon>
        <taxon>Magnoliopsida</taxon>
        <taxon>eudicotyledons</taxon>
        <taxon>Gunneridae</taxon>
        <taxon>Pentapetalae</taxon>
        <taxon>rosids</taxon>
        <taxon>fabids</taxon>
        <taxon>Malpighiales</taxon>
        <taxon>Salicaceae</taxon>
        <taxon>Saliceae</taxon>
        <taxon>Populus</taxon>
    </lineage>
</organism>
<dbReference type="AlphaFoldDB" id="A0A8X7ZD00"/>
<evidence type="ECO:0000313" key="2">
    <source>
        <dbReference type="Proteomes" id="UP000886885"/>
    </source>
</evidence>
<protein>
    <submittedName>
        <fullName evidence="1">Uncharacterized protein</fullName>
    </submittedName>
</protein>
<sequence length="145" mass="17348">MLKKQAWIDDPFSLATTLAWYWVIEYLASFPEIEALILHGMCATFLNLSIFFLLCSRWVVEVLCCVQFVIDLIEAAPKMFEDLRKNIRKMVALRFLEDFFFVIIMESRMMFLLKNSKSHLICQRAMKMYFNQYCKRDIDIRFEKG</sequence>
<gene>
    <name evidence="1" type="ORF">POTOM_024840</name>
</gene>
<evidence type="ECO:0000313" key="1">
    <source>
        <dbReference type="EMBL" id="KAG6769223.1"/>
    </source>
</evidence>
<accession>A0A8X7ZD00</accession>
<comment type="caution">
    <text evidence="1">The sequence shown here is derived from an EMBL/GenBank/DDBJ whole genome shotgun (WGS) entry which is preliminary data.</text>
</comment>
<dbReference type="EMBL" id="JAAWWB010000012">
    <property type="protein sequence ID" value="KAG6769223.1"/>
    <property type="molecule type" value="Genomic_DNA"/>
</dbReference>
<proteinExistence type="predicted"/>
<dbReference type="Proteomes" id="UP000886885">
    <property type="component" value="Chromosome 6D"/>
</dbReference>
<keyword evidence="2" id="KW-1185">Reference proteome</keyword>
<name>A0A8X7ZD00_POPTO</name>
<reference evidence="1" key="1">
    <citation type="journal article" date="2020" name="bioRxiv">
        <title>Hybrid origin of Populus tomentosa Carr. identified through genome sequencing and phylogenomic analysis.</title>
        <authorList>
            <person name="An X."/>
            <person name="Gao K."/>
            <person name="Chen Z."/>
            <person name="Li J."/>
            <person name="Yang X."/>
            <person name="Yang X."/>
            <person name="Zhou J."/>
            <person name="Guo T."/>
            <person name="Zhao T."/>
            <person name="Huang S."/>
            <person name="Miao D."/>
            <person name="Khan W.U."/>
            <person name="Rao P."/>
            <person name="Ye M."/>
            <person name="Lei B."/>
            <person name="Liao W."/>
            <person name="Wang J."/>
            <person name="Ji L."/>
            <person name="Li Y."/>
            <person name="Guo B."/>
            <person name="Mustafa N.S."/>
            <person name="Li S."/>
            <person name="Yun Q."/>
            <person name="Keller S.R."/>
            <person name="Mao J."/>
            <person name="Zhang R."/>
            <person name="Strauss S.H."/>
        </authorList>
    </citation>
    <scope>NUCLEOTIDE SEQUENCE</scope>
    <source>
        <strain evidence="1">GM15</strain>
        <tissue evidence="1">Leaf</tissue>
    </source>
</reference>